<keyword evidence="1" id="KW-1133">Transmembrane helix</keyword>
<dbReference type="EMBL" id="LAZR01013201">
    <property type="protein sequence ID" value="KKM23082.1"/>
    <property type="molecule type" value="Genomic_DNA"/>
</dbReference>
<gene>
    <name evidence="2" type="ORF">LCGC14_1618830</name>
</gene>
<name>A0A0F9I6E3_9ZZZZ</name>
<comment type="caution">
    <text evidence="2">The sequence shown here is derived from an EMBL/GenBank/DDBJ whole genome shotgun (WGS) entry which is preliminary data.</text>
</comment>
<sequence>MQRILRDNLWMMVIIGVFLAVVTIAKVGWGLEPSKQLPP</sequence>
<dbReference type="AlphaFoldDB" id="A0A0F9I6E3"/>
<evidence type="ECO:0000256" key="1">
    <source>
        <dbReference type="SAM" id="Phobius"/>
    </source>
</evidence>
<keyword evidence="1" id="KW-0472">Membrane</keyword>
<accession>A0A0F9I6E3</accession>
<reference evidence="2" key="1">
    <citation type="journal article" date="2015" name="Nature">
        <title>Complex archaea that bridge the gap between prokaryotes and eukaryotes.</title>
        <authorList>
            <person name="Spang A."/>
            <person name="Saw J.H."/>
            <person name="Jorgensen S.L."/>
            <person name="Zaremba-Niedzwiedzka K."/>
            <person name="Martijn J."/>
            <person name="Lind A.E."/>
            <person name="van Eijk R."/>
            <person name="Schleper C."/>
            <person name="Guy L."/>
            <person name="Ettema T.J."/>
        </authorList>
    </citation>
    <scope>NUCLEOTIDE SEQUENCE</scope>
</reference>
<organism evidence="2">
    <name type="scientific">marine sediment metagenome</name>
    <dbReference type="NCBI Taxonomy" id="412755"/>
    <lineage>
        <taxon>unclassified sequences</taxon>
        <taxon>metagenomes</taxon>
        <taxon>ecological metagenomes</taxon>
    </lineage>
</organism>
<evidence type="ECO:0000313" key="2">
    <source>
        <dbReference type="EMBL" id="KKM23082.1"/>
    </source>
</evidence>
<feature type="transmembrane region" description="Helical" evidence="1">
    <location>
        <begin position="9"/>
        <end position="29"/>
    </location>
</feature>
<protein>
    <submittedName>
        <fullName evidence="2">Uncharacterized protein</fullName>
    </submittedName>
</protein>
<keyword evidence="1" id="KW-0812">Transmembrane</keyword>
<proteinExistence type="predicted"/>
<feature type="non-terminal residue" evidence="2">
    <location>
        <position position="39"/>
    </location>
</feature>